<dbReference type="Proteomes" id="UP001374579">
    <property type="component" value="Unassembled WGS sequence"/>
</dbReference>
<keyword evidence="4 6" id="KW-1133">Transmembrane helix</keyword>
<evidence type="ECO:0000259" key="7">
    <source>
        <dbReference type="Pfam" id="PF04547"/>
    </source>
</evidence>
<feature type="transmembrane region" description="Helical" evidence="6">
    <location>
        <begin position="216"/>
        <end position="242"/>
    </location>
</feature>
<feature type="transmembrane region" description="Helical" evidence="6">
    <location>
        <begin position="367"/>
        <end position="386"/>
    </location>
</feature>
<feature type="transmembrane region" description="Helical" evidence="6">
    <location>
        <begin position="518"/>
        <end position="541"/>
    </location>
</feature>
<feature type="transmembrane region" description="Helical" evidence="6">
    <location>
        <begin position="605"/>
        <end position="632"/>
    </location>
</feature>
<organism evidence="8 9">
    <name type="scientific">Littorina saxatilis</name>
    <dbReference type="NCBI Taxonomy" id="31220"/>
    <lineage>
        <taxon>Eukaryota</taxon>
        <taxon>Metazoa</taxon>
        <taxon>Spiralia</taxon>
        <taxon>Lophotrochozoa</taxon>
        <taxon>Mollusca</taxon>
        <taxon>Gastropoda</taxon>
        <taxon>Caenogastropoda</taxon>
        <taxon>Littorinimorpha</taxon>
        <taxon>Littorinoidea</taxon>
        <taxon>Littorinidae</taxon>
        <taxon>Littorina</taxon>
    </lineage>
</organism>
<accession>A0AAN9BYQ6</accession>
<dbReference type="GO" id="GO:0005886">
    <property type="term" value="C:plasma membrane"/>
    <property type="evidence" value="ECO:0007669"/>
    <property type="project" value="TreeGrafter"/>
</dbReference>
<evidence type="ECO:0000313" key="9">
    <source>
        <dbReference type="Proteomes" id="UP001374579"/>
    </source>
</evidence>
<evidence type="ECO:0000313" key="8">
    <source>
        <dbReference type="EMBL" id="KAK7114042.1"/>
    </source>
</evidence>
<dbReference type="InterPro" id="IPR007632">
    <property type="entry name" value="Anoctamin"/>
</dbReference>
<dbReference type="AlphaFoldDB" id="A0AAN9BYQ6"/>
<evidence type="ECO:0000256" key="2">
    <source>
        <dbReference type="ARBA" id="ARBA00009671"/>
    </source>
</evidence>
<dbReference type="InterPro" id="IPR049452">
    <property type="entry name" value="Anoctamin_TM"/>
</dbReference>
<feature type="domain" description="Anoctamin transmembrane" evidence="7">
    <location>
        <begin position="208"/>
        <end position="645"/>
    </location>
</feature>
<keyword evidence="3 6" id="KW-0812">Transmembrane</keyword>
<name>A0AAN9BYQ6_9CAEN</name>
<comment type="caution">
    <text evidence="8">The sequence shown here is derived from an EMBL/GenBank/DDBJ whole genome shotgun (WGS) entry which is preliminary data.</text>
</comment>
<keyword evidence="5 6" id="KW-0472">Membrane</keyword>
<keyword evidence="9" id="KW-1185">Reference proteome</keyword>
<feature type="transmembrane region" description="Helical" evidence="6">
    <location>
        <begin position="574"/>
        <end position="593"/>
    </location>
</feature>
<dbReference type="PANTHER" id="PTHR12308">
    <property type="entry name" value="ANOCTAMIN"/>
    <property type="match status" value="1"/>
</dbReference>
<dbReference type="Pfam" id="PF04547">
    <property type="entry name" value="Anoctamin"/>
    <property type="match status" value="1"/>
</dbReference>
<dbReference type="PANTHER" id="PTHR12308:SF74">
    <property type="entry name" value="ANOCTAMIN"/>
    <property type="match status" value="1"/>
</dbReference>
<feature type="transmembrane region" description="Helical" evidence="6">
    <location>
        <begin position="323"/>
        <end position="347"/>
    </location>
</feature>
<protein>
    <recommendedName>
        <fullName evidence="6">Anoctamin</fullName>
    </recommendedName>
</protein>
<evidence type="ECO:0000256" key="3">
    <source>
        <dbReference type="ARBA" id="ARBA00022692"/>
    </source>
</evidence>
<comment type="similarity">
    <text evidence="2 6">Belongs to the anoctamin family.</text>
</comment>
<dbReference type="GO" id="GO:0005254">
    <property type="term" value="F:chloride channel activity"/>
    <property type="evidence" value="ECO:0007669"/>
    <property type="project" value="TreeGrafter"/>
</dbReference>
<evidence type="ECO:0000256" key="6">
    <source>
        <dbReference type="RuleBase" id="RU280814"/>
    </source>
</evidence>
<evidence type="ECO:0000256" key="1">
    <source>
        <dbReference type="ARBA" id="ARBA00004141"/>
    </source>
</evidence>
<proteinExistence type="inferred from homology"/>
<evidence type="ECO:0000256" key="4">
    <source>
        <dbReference type="ARBA" id="ARBA00022989"/>
    </source>
</evidence>
<feature type="transmembrane region" description="Helical" evidence="6">
    <location>
        <begin position="248"/>
        <end position="269"/>
    </location>
</feature>
<reference evidence="8 9" key="1">
    <citation type="submission" date="2024-02" db="EMBL/GenBank/DDBJ databases">
        <title>Chromosome-scale genome assembly of the rough periwinkle Littorina saxatilis.</title>
        <authorList>
            <person name="De Jode A."/>
            <person name="Faria R."/>
            <person name="Formenti G."/>
            <person name="Sims Y."/>
            <person name="Smith T.P."/>
            <person name="Tracey A."/>
            <person name="Wood J.M.D."/>
            <person name="Zagrodzka Z.B."/>
            <person name="Johannesson K."/>
            <person name="Butlin R.K."/>
            <person name="Leder E.H."/>
        </authorList>
    </citation>
    <scope>NUCLEOTIDE SEQUENCE [LARGE SCALE GENOMIC DNA]</scope>
    <source>
        <strain evidence="8">Snail1</strain>
        <tissue evidence="8">Muscle</tissue>
    </source>
</reference>
<feature type="transmembrane region" description="Helical" evidence="6">
    <location>
        <begin position="409"/>
        <end position="432"/>
    </location>
</feature>
<dbReference type="EMBL" id="JBAMIC010000001">
    <property type="protein sequence ID" value="KAK7114042.1"/>
    <property type="molecule type" value="Genomic_DNA"/>
</dbReference>
<comment type="subcellular location">
    <subcellularLocation>
        <location evidence="1 6">Membrane</location>
        <topology evidence="1 6">Multi-pass membrane protein</topology>
    </subcellularLocation>
</comment>
<evidence type="ECO:0000256" key="5">
    <source>
        <dbReference type="ARBA" id="ARBA00023136"/>
    </source>
</evidence>
<sequence>METTRRVGSGVEEVKISHMGPEGSGGFEPLVVLEFTASANQAAIEWLLAKLQAPKTEGGADLLVRTLFLQHNKETMLLIGASNERLLLAAELQEVKRRHRDGFFHEFTIQDIQEFVGSDDLESFFTQAEKQKLMMKEIENIRAAELDVHIPGYEDVRLYPGKSIIKKYLSREIVVQMFPLHDEEAIKRLGNEWYQPKNFFKLQPIHKIKQYFGEKIGLYFAFLGVYTVSLIPPALIGIIYFVTSWRSVYREALFAIFNLVWSTIFLEGWKRYCSELTYMWGTIDTATAKFEEPRANYHGHLGKNAVTGKPEPVYPKWKRSARFYCVTVPVISVCLWVAFIIMLFYFWMQHWADDVYAGNKGWINLMLVYVPTAIYAVLIGILNGIYRKVAKLLNDFENHRLDSSYENHLVMKLILFDFVNCFICLFYVAFYLQDRVMLNSFLSTMLVTQQVVGQIREAMVPFLFLRRRSKQLDDALERRKVVDQQTDSEDVDPAAKKQIVVESAMDVYDGTMDDYLELFLQFGYVYLFSSAFPLAALWAFLNNITEIRSDAFKMCRVFQRPFAESASSTGAWQVAFEIIGVISVITNCALIGMDPEVQKLLPSDVTAINVVLIFVAVEHCVLAIKAAVAYFIPDTPRWVQIEMARMEYESKQALQKEKMAAANRKKALLQKAFVKPASKSTML</sequence>
<gene>
    <name evidence="8" type="ORF">V1264_000169</name>
</gene>